<dbReference type="HAMAP" id="MF_01405">
    <property type="entry name" value="Non_canon_purine_NTPase"/>
    <property type="match status" value="1"/>
</dbReference>
<dbReference type="InterPro" id="IPR002637">
    <property type="entry name" value="RdgB/HAM1"/>
</dbReference>
<dbReference type="PATRIC" id="fig|1069640.6.peg.1180"/>
<keyword evidence="13" id="KW-1185">Reference proteome</keyword>
<comment type="cofactor">
    <cofactor evidence="10">
        <name>Mg(2+)</name>
        <dbReference type="ChEBI" id="CHEBI:18420"/>
    </cofactor>
    <text evidence="10">Binds 1 Mg(2+) ion per subunit.</text>
</comment>
<dbReference type="PANTHER" id="PTHR11067">
    <property type="entry name" value="INOSINE TRIPHOSPHATE PYROPHOSPHATASE/HAM1 PROTEIN"/>
    <property type="match status" value="1"/>
</dbReference>
<keyword evidence="5 10" id="KW-0378">Hydrolase</keyword>
<comment type="subunit">
    <text evidence="2 10">Homodimer.</text>
</comment>
<evidence type="ECO:0000256" key="10">
    <source>
        <dbReference type="HAMAP-Rule" id="MF_01405"/>
    </source>
</evidence>
<comment type="catalytic activity">
    <reaction evidence="10">
        <text>ITP + H2O = IMP + diphosphate + H(+)</text>
        <dbReference type="Rhea" id="RHEA:29399"/>
        <dbReference type="ChEBI" id="CHEBI:15377"/>
        <dbReference type="ChEBI" id="CHEBI:15378"/>
        <dbReference type="ChEBI" id="CHEBI:33019"/>
        <dbReference type="ChEBI" id="CHEBI:58053"/>
        <dbReference type="ChEBI" id="CHEBI:61402"/>
        <dbReference type="EC" id="3.6.1.66"/>
    </reaction>
</comment>
<keyword evidence="7 10" id="KW-0546">Nucleotide metabolism</keyword>
<dbReference type="GO" id="GO:0005829">
    <property type="term" value="C:cytosol"/>
    <property type="evidence" value="ECO:0007669"/>
    <property type="project" value="TreeGrafter"/>
</dbReference>
<dbReference type="SUPFAM" id="SSF52972">
    <property type="entry name" value="ITPase-like"/>
    <property type="match status" value="1"/>
</dbReference>
<name>A0A0E3ZB30_9FUSO</name>
<gene>
    <name evidence="12" type="ORF">VC03_05945</name>
</gene>
<dbReference type="InterPro" id="IPR020922">
    <property type="entry name" value="dITP/XTP_pyrophosphatase"/>
</dbReference>
<evidence type="ECO:0000256" key="11">
    <source>
        <dbReference type="RuleBase" id="RU003781"/>
    </source>
</evidence>
<feature type="binding site" evidence="10">
    <location>
        <position position="67"/>
    </location>
    <ligand>
        <name>Mg(2+)</name>
        <dbReference type="ChEBI" id="CHEBI:18420"/>
    </ligand>
</feature>
<feature type="binding site" evidence="10">
    <location>
        <begin position="177"/>
        <end position="178"/>
    </location>
    <ligand>
        <name>substrate</name>
    </ligand>
</feature>
<feature type="binding site" evidence="10">
    <location>
        <begin position="149"/>
        <end position="152"/>
    </location>
    <ligand>
        <name>substrate</name>
    </ligand>
</feature>
<dbReference type="PANTHER" id="PTHR11067:SF9">
    <property type="entry name" value="INOSINE TRIPHOSPHATE PYROPHOSPHATASE"/>
    <property type="match status" value="1"/>
</dbReference>
<comment type="catalytic activity">
    <reaction evidence="9 10">
        <text>XTP + H2O = XMP + diphosphate + H(+)</text>
        <dbReference type="Rhea" id="RHEA:28610"/>
        <dbReference type="ChEBI" id="CHEBI:15377"/>
        <dbReference type="ChEBI" id="CHEBI:15378"/>
        <dbReference type="ChEBI" id="CHEBI:33019"/>
        <dbReference type="ChEBI" id="CHEBI:57464"/>
        <dbReference type="ChEBI" id="CHEBI:61314"/>
        <dbReference type="EC" id="3.6.1.66"/>
    </reaction>
</comment>
<evidence type="ECO:0000256" key="6">
    <source>
        <dbReference type="ARBA" id="ARBA00022842"/>
    </source>
</evidence>
<evidence type="ECO:0000256" key="9">
    <source>
        <dbReference type="ARBA" id="ARBA00052017"/>
    </source>
</evidence>
<evidence type="ECO:0000256" key="2">
    <source>
        <dbReference type="ARBA" id="ARBA00011738"/>
    </source>
</evidence>
<comment type="function">
    <text evidence="10">Pyrophosphatase that catalyzes the hydrolysis of nucleoside triphosphates to their monophosphate derivatives, with a high preference for the non-canonical purine nucleotides XTP (xanthosine triphosphate), dITP (deoxyinosine triphosphate) and ITP. Seems to function as a house-cleaning enzyme that removes non-canonical purine nucleotides from the nucleotide pool, thus preventing their incorporation into DNA/RNA and avoiding chromosomal lesions.</text>
</comment>
<comment type="catalytic activity">
    <reaction evidence="8 10">
        <text>dITP + H2O = dIMP + diphosphate + H(+)</text>
        <dbReference type="Rhea" id="RHEA:28342"/>
        <dbReference type="ChEBI" id="CHEBI:15377"/>
        <dbReference type="ChEBI" id="CHEBI:15378"/>
        <dbReference type="ChEBI" id="CHEBI:33019"/>
        <dbReference type="ChEBI" id="CHEBI:61194"/>
        <dbReference type="ChEBI" id="CHEBI:61382"/>
        <dbReference type="EC" id="3.6.1.66"/>
    </reaction>
</comment>
<dbReference type="Gene3D" id="3.90.950.10">
    <property type="match status" value="1"/>
</dbReference>
<protein>
    <recommendedName>
        <fullName evidence="10">dITP/XTP pyrophosphatase</fullName>
        <ecNumber evidence="10">3.6.1.66</ecNumber>
    </recommendedName>
    <alternativeName>
        <fullName evidence="10">Non-canonical purine NTP pyrophosphatase</fullName>
    </alternativeName>
    <alternativeName>
        <fullName evidence="10">Non-standard purine NTP pyrophosphatase</fullName>
    </alternativeName>
    <alternativeName>
        <fullName evidence="10">Nucleoside-triphosphate diphosphatase</fullName>
    </alternativeName>
    <alternativeName>
        <fullName evidence="10">Nucleoside-triphosphate pyrophosphatase</fullName>
        <shortName evidence="10">NTPase</shortName>
    </alternativeName>
</protein>
<evidence type="ECO:0000256" key="1">
    <source>
        <dbReference type="ARBA" id="ARBA00008023"/>
    </source>
</evidence>
<feature type="binding site" evidence="10">
    <location>
        <position position="68"/>
    </location>
    <ligand>
        <name>substrate</name>
    </ligand>
</feature>
<dbReference type="GO" id="GO:0009146">
    <property type="term" value="P:purine nucleoside triphosphate catabolic process"/>
    <property type="evidence" value="ECO:0007669"/>
    <property type="project" value="UniProtKB-UniRule"/>
</dbReference>
<feature type="binding site" evidence="10">
    <location>
        <begin position="8"/>
        <end position="13"/>
    </location>
    <ligand>
        <name>substrate</name>
    </ligand>
</feature>
<dbReference type="InterPro" id="IPR029001">
    <property type="entry name" value="ITPase-like_fam"/>
</dbReference>
<evidence type="ECO:0000256" key="8">
    <source>
        <dbReference type="ARBA" id="ARBA00051875"/>
    </source>
</evidence>
<keyword evidence="3 10" id="KW-0479">Metal-binding</keyword>
<evidence type="ECO:0000256" key="3">
    <source>
        <dbReference type="ARBA" id="ARBA00022723"/>
    </source>
</evidence>
<keyword evidence="4 10" id="KW-0547">Nucleotide-binding</keyword>
<dbReference type="NCBIfam" id="TIGR00042">
    <property type="entry name" value="RdgB/HAM1 family non-canonical purine NTP pyrophosphatase"/>
    <property type="match status" value="1"/>
</dbReference>
<dbReference type="STRING" id="187101.VC03_05945"/>
<dbReference type="EC" id="3.6.1.66" evidence="10"/>
<dbReference type="GO" id="GO:0017111">
    <property type="term" value="F:ribonucleoside triphosphate phosphatase activity"/>
    <property type="evidence" value="ECO:0007669"/>
    <property type="project" value="InterPro"/>
</dbReference>
<dbReference type="GO" id="GO:0000166">
    <property type="term" value="F:nucleotide binding"/>
    <property type="evidence" value="ECO:0007669"/>
    <property type="project" value="UniProtKB-KW"/>
</dbReference>
<dbReference type="EMBL" id="CP011280">
    <property type="protein sequence ID" value="AKC96011.1"/>
    <property type="molecule type" value="Genomic_DNA"/>
</dbReference>
<accession>A0A0E3ZB30</accession>
<dbReference type="Proteomes" id="UP000033103">
    <property type="component" value="Chromosome"/>
</dbReference>
<evidence type="ECO:0000256" key="4">
    <source>
        <dbReference type="ARBA" id="ARBA00022741"/>
    </source>
</evidence>
<dbReference type="OrthoDB" id="9807456at2"/>
<dbReference type="FunFam" id="3.90.950.10:FF:000001">
    <property type="entry name" value="dITP/XTP pyrophosphatase"/>
    <property type="match status" value="1"/>
</dbReference>
<dbReference type="AlphaFoldDB" id="A0A0E3ZB30"/>
<dbReference type="GO" id="GO:0036222">
    <property type="term" value="F:XTP diphosphatase activity"/>
    <property type="evidence" value="ECO:0007669"/>
    <property type="project" value="UniProtKB-UniRule"/>
</dbReference>
<evidence type="ECO:0000313" key="12">
    <source>
        <dbReference type="EMBL" id="AKC96011.1"/>
    </source>
</evidence>
<dbReference type="GO" id="GO:0009117">
    <property type="term" value="P:nucleotide metabolic process"/>
    <property type="evidence" value="ECO:0007669"/>
    <property type="project" value="UniProtKB-KW"/>
</dbReference>
<feature type="active site" description="Proton acceptor" evidence="10">
    <location>
        <position position="67"/>
    </location>
</feature>
<dbReference type="GO" id="GO:0035870">
    <property type="term" value="F:dITP diphosphatase activity"/>
    <property type="evidence" value="ECO:0007669"/>
    <property type="project" value="UniProtKB-UniRule"/>
</dbReference>
<evidence type="ECO:0000313" key="13">
    <source>
        <dbReference type="Proteomes" id="UP000033103"/>
    </source>
</evidence>
<dbReference type="KEGG" id="sns:VC03_05945"/>
<organism evidence="12 13">
    <name type="scientific">Sneathia vaginalis</name>
    <dbReference type="NCBI Taxonomy" id="187101"/>
    <lineage>
        <taxon>Bacteria</taxon>
        <taxon>Fusobacteriati</taxon>
        <taxon>Fusobacteriota</taxon>
        <taxon>Fusobacteriia</taxon>
        <taxon>Fusobacteriales</taxon>
        <taxon>Leptotrichiaceae</taxon>
        <taxon>Sneathia</taxon>
    </lineage>
</organism>
<dbReference type="RefSeq" id="WP_046329115.1">
    <property type="nucleotide sequence ID" value="NZ_CP011280.1"/>
</dbReference>
<keyword evidence="6 10" id="KW-0460">Magnesium</keyword>
<evidence type="ECO:0000256" key="5">
    <source>
        <dbReference type="ARBA" id="ARBA00022801"/>
    </source>
</evidence>
<dbReference type="GO" id="GO:0046872">
    <property type="term" value="F:metal ion binding"/>
    <property type="evidence" value="ECO:0007669"/>
    <property type="project" value="UniProtKB-KW"/>
</dbReference>
<sequence>MIDIVLATSNKGKVKEFNEMANKHGINFVSIKMPDVDENGSTFEENSLIKAKEALKVSNGLAVVSDDSGLCIDCLDGKPGIHTARFRNDLLTYEERGKALIELVNEKNTTRDAKFVCVITLIKPDGTYYHFSGETKGQITRECMGKNGHGYDPIFFSSDLHMTFGLASLQEKDRVSHRKRAFDKLIKWLTENELY</sequence>
<feature type="binding site" evidence="10">
    <location>
        <position position="172"/>
    </location>
    <ligand>
        <name>substrate</name>
    </ligand>
</feature>
<dbReference type="HOGENOM" id="CLU_082080_0_1_0"/>
<dbReference type="Pfam" id="PF01725">
    <property type="entry name" value="Ham1p_like"/>
    <property type="match status" value="1"/>
</dbReference>
<comment type="similarity">
    <text evidence="1 10 11">Belongs to the HAM1 NTPase family.</text>
</comment>
<dbReference type="GO" id="GO:0036220">
    <property type="term" value="F:ITP diphosphatase activity"/>
    <property type="evidence" value="ECO:0007669"/>
    <property type="project" value="UniProtKB-UniRule"/>
</dbReference>
<dbReference type="CDD" id="cd00515">
    <property type="entry name" value="HAM1"/>
    <property type="match status" value="1"/>
</dbReference>
<evidence type="ECO:0000256" key="7">
    <source>
        <dbReference type="ARBA" id="ARBA00023080"/>
    </source>
</evidence>
<proteinExistence type="inferred from homology"/>
<reference evidence="12 13" key="1">
    <citation type="journal article" date="2012" name="BMC Genomics">
        <title>Genomic sequence analysis and characterization of Sneathia amnii sp. nov.</title>
        <authorList>
            <consortium name="Vaginal Microbiome Consortium (additional members)"/>
            <person name="Harwich M.D.Jr."/>
            <person name="Serrano M.G."/>
            <person name="Fettweis J.M."/>
            <person name="Alves J.M."/>
            <person name="Reimers M.A."/>
            <person name="Buck G.A."/>
            <person name="Jefferson K.K."/>
        </authorList>
    </citation>
    <scope>NUCLEOTIDE SEQUENCE [LARGE SCALE GENOMIC DNA]</scope>
    <source>
        <strain evidence="12 13">SN35</strain>
    </source>
</reference>
<feature type="binding site" evidence="10">
    <location>
        <position position="37"/>
    </location>
    <ligand>
        <name>Mg(2+)</name>
        <dbReference type="ChEBI" id="CHEBI:18420"/>
    </ligand>
</feature>